<dbReference type="SUPFAM" id="SSF53720">
    <property type="entry name" value="ALDH-like"/>
    <property type="match status" value="1"/>
</dbReference>
<comment type="similarity">
    <text evidence="1">Belongs to the aldehyde dehydrogenase family.</text>
</comment>
<gene>
    <name evidence="4" type="ORF">RJ641_019069</name>
</gene>
<evidence type="ECO:0000313" key="5">
    <source>
        <dbReference type="Proteomes" id="UP001370490"/>
    </source>
</evidence>
<sequence length="86" mass="9724">MMSQICIVLLAFVKAKSLVEAINIVNENKYCNGASIFTKSAKAARKFQTEIEVGQESERAWRYHIQTDLKIHYAAGKAVYKVKDKS</sequence>
<name>A0AAN8UG84_9MAGN</name>
<reference evidence="4 5" key="1">
    <citation type="submission" date="2023-12" db="EMBL/GenBank/DDBJ databases">
        <title>A high-quality genome assembly for Dillenia turbinata (Dilleniales).</title>
        <authorList>
            <person name="Chanderbali A."/>
        </authorList>
    </citation>
    <scope>NUCLEOTIDE SEQUENCE [LARGE SCALE GENOMIC DNA]</scope>
    <source>
        <strain evidence="4">LSX21</strain>
        <tissue evidence="4">Leaf</tissue>
    </source>
</reference>
<protein>
    <submittedName>
        <fullName evidence="4">Aldehyde dehydrogenase domain</fullName>
    </submittedName>
</protein>
<dbReference type="GO" id="GO:0006574">
    <property type="term" value="P:L-valine catabolic process"/>
    <property type="evidence" value="ECO:0007669"/>
    <property type="project" value="TreeGrafter"/>
</dbReference>
<organism evidence="4 5">
    <name type="scientific">Dillenia turbinata</name>
    <dbReference type="NCBI Taxonomy" id="194707"/>
    <lineage>
        <taxon>Eukaryota</taxon>
        <taxon>Viridiplantae</taxon>
        <taxon>Streptophyta</taxon>
        <taxon>Embryophyta</taxon>
        <taxon>Tracheophyta</taxon>
        <taxon>Spermatophyta</taxon>
        <taxon>Magnoliopsida</taxon>
        <taxon>eudicotyledons</taxon>
        <taxon>Gunneridae</taxon>
        <taxon>Pentapetalae</taxon>
        <taxon>Dilleniales</taxon>
        <taxon>Dilleniaceae</taxon>
        <taxon>Dillenia</taxon>
    </lineage>
</organism>
<dbReference type="GO" id="GO:0006210">
    <property type="term" value="P:thymine catabolic process"/>
    <property type="evidence" value="ECO:0007669"/>
    <property type="project" value="TreeGrafter"/>
</dbReference>
<dbReference type="EMBL" id="JBAMMX010000024">
    <property type="protein sequence ID" value="KAK6916208.1"/>
    <property type="molecule type" value="Genomic_DNA"/>
</dbReference>
<feature type="signal peptide" evidence="2">
    <location>
        <begin position="1"/>
        <end position="21"/>
    </location>
</feature>
<dbReference type="InterPro" id="IPR010061">
    <property type="entry name" value="MeMal-semiAld_DH"/>
</dbReference>
<evidence type="ECO:0000256" key="1">
    <source>
        <dbReference type="ARBA" id="ARBA00009986"/>
    </source>
</evidence>
<evidence type="ECO:0000313" key="4">
    <source>
        <dbReference type="EMBL" id="KAK6916208.1"/>
    </source>
</evidence>
<evidence type="ECO:0000259" key="3">
    <source>
        <dbReference type="Pfam" id="PF00171"/>
    </source>
</evidence>
<dbReference type="InterPro" id="IPR016163">
    <property type="entry name" value="Ald_DH_C"/>
</dbReference>
<dbReference type="InterPro" id="IPR015590">
    <property type="entry name" value="Aldehyde_DH_dom"/>
</dbReference>
<dbReference type="InterPro" id="IPR016161">
    <property type="entry name" value="Ald_DH/histidinol_DH"/>
</dbReference>
<dbReference type="GO" id="GO:0005739">
    <property type="term" value="C:mitochondrion"/>
    <property type="evidence" value="ECO:0007669"/>
    <property type="project" value="TreeGrafter"/>
</dbReference>
<dbReference type="Pfam" id="PF00171">
    <property type="entry name" value="Aldedh"/>
    <property type="match status" value="1"/>
</dbReference>
<accession>A0AAN8UG84</accession>
<dbReference type="Proteomes" id="UP001370490">
    <property type="component" value="Unassembled WGS sequence"/>
</dbReference>
<keyword evidence="2" id="KW-0732">Signal</keyword>
<evidence type="ECO:0000256" key="2">
    <source>
        <dbReference type="SAM" id="SignalP"/>
    </source>
</evidence>
<proteinExistence type="inferred from homology"/>
<dbReference type="Gene3D" id="3.40.309.10">
    <property type="entry name" value="Aldehyde Dehydrogenase, Chain A, domain 2"/>
    <property type="match status" value="1"/>
</dbReference>
<comment type="caution">
    <text evidence="4">The sequence shown here is derived from an EMBL/GenBank/DDBJ whole genome shotgun (WGS) entry which is preliminary data.</text>
</comment>
<feature type="chain" id="PRO_5043035528" evidence="2">
    <location>
        <begin position="22"/>
        <end position="86"/>
    </location>
</feature>
<dbReference type="GO" id="GO:0004491">
    <property type="term" value="F:methylmalonate-semialdehyde dehydrogenase (acylating, NAD) activity"/>
    <property type="evidence" value="ECO:0007669"/>
    <property type="project" value="InterPro"/>
</dbReference>
<keyword evidence="5" id="KW-1185">Reference proteome</keyword>
<dbReference type="PANTHER" id="PTHR43866:SF3">
    <property type="entry name" value="METHYLMALONATE-SEMIALDEHYDE DEHYDROGENASE [ACYLATING], MITOCHONDRIAL"/>
    <property type="match status" value="1"/>
</dbReference>
<dbReference type="AlphaFoldDB" id="A0AAN8UG84"/>
<feature type="domain" description="Aldehyde dehydrogenase" evidence="3">
    <location>
        <begin position="10"/>
        <end position="55"/>
    </location>
</feature>
<dbReference type="PANTHER" id="PTHR43866">
    <property type="entry name" value="MALONATE-SEMIALDEHYDE DEHYDROGENASE"/>
    <property type="match status" value="1"/>
</dbReference>